<dbReference type="EMBL" id="MN740769">
    <property type="protein sequence ID" value="QHU10539.1"/>
    <property type="molecule type" value="Genomic_DNA"/>
</dbReference>
<dbReference type="InterPro" id="IPR000425">
    <property type="entry name" value="MIP"/>
</dbReference>
<keyword evidence="2 5" id="KW-0812">Transmembrane</keyword>
<proteinExistence type="predicted"/>
<dbReference type="Gene3D" id="1.20.1080.10">
    <property type="entry name" value="Glycerol uptake facilitator protein"/>
    <property type="match status" value="1"/>
</dbReference>
<feature type="transmembrane region" description="Helical" evidence="5">
    <location>
        <begin position="12"/>
        <end position="45"/>
    </location>
</feature>
<evidence type="ECO:0000256" key="1">
    <source>
        <dbReference type="ARBA" id="ARBA00004141"/>
    </source>
</evidence>
<dbReference type="SUPFAM" id="SSF81338">
    <property type="entry name" value="Aquaporin-like"/>
    <property type="match status" value="1"/>
</dbReference>
<reference evidence="6" key="1">
    <citation type="journal article" date="2020" name="Nature">
        <title>Giant virus diversity and host interactions through global metagenomics.</title>
        <authorList>
            <person name="Schulz F."/>
            <person name="Roux S."/>
            <person name="Paez-Espino D."/>
            <person name="Jungbluth S."/>
            <person name="Walsh D.A."/>
            <person name="Denef V.J."/>
            <person name="McMahon K.D."/>
            <person name="Konstantinidis K.T."/>
            <person name="Eloe-Fadrosh E.A."/>
            <person name="Kyrpides N.C."/>
            <person name="Woyke T."/>
        </authorList>
    </citation>
    <scope>NUCLEOTIDE SEQUENCE</scope>
    <source>
        <strain evidence="6">GVMAG-S-1101165-83</strain>
    </source>
</reference>
<dbReference type="GO" id="GO:0016020">
    <property type="term" value="C:membrane"/>
    <property type="evidence" value="ECO:0007669"/>
    <property type="project" value="UniProtKB-SubCell"/>
</dbReference>
<dbReference type="AlphaFoldDB" id="A0A6C0JYI9"/>
<accession>A0A6C0JYI9</accession>
<dbReference type="Pfam" id="PF00230">
    <property type="entry name" value="MIP"/>
    <property type="match status" value="1"/>
</dbReference>
<protein>
    <recommendedName>
        <fullName evidence="7">Major intrinsic protein</fullName>
    </recommendedName>
</protein>
<name>A0A6C0JYI9_9ZZZZ</name>
<dbReference type="InterPro" id="IPR023271">
    <property type="entry name" value="Aquaporin-like"/>
</dbReference>
<evidence type="ECO:0000256" key="4">
    <source>
        <dbReference type="ARBA" id="ARBA00023136"/>
    </source>
</evidence>
<evidence type="ECO:0000256" key="5">
    <source>
        <dbReference type="SAM" id="Phobius"/>
    </source>
</evidence>
<keyword evidence="3 5" id="KW-1133">Transmembrane helix</keyword>
<evidence type="ECO:0008006" key="7">
    <source>
        <dbReference type="Google" id="ProtNLM"/>
    </source>
</evidence>
<keyword evidence="4 5" id="KW-0472">Membrane</keyword>
<evidence type="ECO:0000256" key="3">
    <source>
        <dbReference type="ARBA" id="ARBA00022989"/>
    </source>
</evidence>
<evidence type="ECO:0000256" key="2">
    <source>
        <dbReference type="ARBA" id="ARBA00022692"/>
    </source>
</evidence>
<dbReference type="GO" id="GO:0015267">
    <property type="term" value="F:channel activity"/>
    <property type="evidence" value="ECO:0007669"/>
    <property type="project" value="InterPro"/>
</dbReference>
<evidence type="ECO:0000313" key="6">
    <source>
        <dbReference type="EMBL" id="QHU10539.1"/>
    </source>
</evidence>
<feature type="transmembrane region" description="Helical" evidence="5">
    <location>
        <begin position="65"/>
        <end position="83"/>
    </location>
</feature>
<sequence>MNKYVVEFLGTLLLVFVILATGNYLAIGAALALAILLGGAISGGSFNPAVTISLLAAGKLAASDVVPYIVVEVAGGLTAFQLYKMLMK</sequence>
<organism evidence="6">
    <name type="scientific">viral metagenome</name>
    <dbReference type="NCBI Taxonomy" id="1070528"/>
    <lineage>
        <taxon>unclassified sequences</taxon>
        <taxon>metagenomes</taxon>
        <taxon>organismal metagenomes</taxon>
    </lineage>
</organism>
<dbReference type="PRINTS" id="PR00783">
    <property type="entry name" value="MINTRINSICP"/>
</dbReference>
<comment type="subcellular location">
    <subcellularLocation>
        <location evidence="1">Membrane</location>
        <topology evidence="1">Multi-pass membrane protein</topology>
    </subcellularLocation>
</comment>